<sequence>MRQPRAHKSRKKAKRATNITARIPDDLVHAAPSDFDVGCVSCSLVFDDIYTVDLCGDHVWCINCALDQFTAATGDIELFPVNCCGKDHVLALQAVQYLLPLRVVQLYSTKLIEYTTERKKYEAFGSHKCKIKPEMMVELPPYTKDSRFKQCPGCKTPVELRDACNHMSCVCGYQYCFVCLLDWTGQHDCPDYGDPLYDLDARDTRGLHVRTGLDEGGYNRLGQHKYYPPRAPPPLLSNPREMARDVAQDHLAYGIAYLALPRPLARDARPDLIAPLANPPPLHPNVHDLGHGQEPHAGENLVVLPGPNPAIAEIVHQAQNPGLAIEDQIHHDLGRDNGNLGPQQPADWDTVENTVDDPGEAELQQEHQRLDVQPGQDALTVRLAALPSDFLPNPDQLDTPRHAWISASSPVKMFENWNNEDLEQPSIEDAMSTMFAQYDKRYDRLNRLPSIIDAFDIEELLAPTKDAMAYRDRSLINIALSRSGSRVLSYETIDLGHMTWFGILDMSSEDLDRLHGSSDRTWKPVHSRKYAYDTIYGFEPQSLDMYLETLVEKNLKWKEQVVERALEETAEVRDMWFYGEEVSNLDEHQLDHQPDRHPARLFERQFDHHDFLW</sequence>
<dbReference type="PANTHER" id="PTHR11685">
    <property type="entry name" value="RBR FAMILY RING FINGER AND IBR DOMAIN-CONTAINING"/>
    <property type="match status" value="1"/>
</dbReference>
<dbReference type="Pfam" id="PF22191">
    <property type="entry name" value="IBR_1"/>
    <property type="match status" value="1"/>
</dbReference>
<dbReference type="GO" id="GO:0004842">
    <property type="term" value="F:ubiquitin-protein transferase activity"/>
    <property type="evidence" value="ECO:0007669"/>
    <property type="project" value="InterPro"/>
</dbReference>
<reference evidence="1 2" key="1">
    <citation type="submission" date="2019-07" db="EMBL/GenBank/DDBJ databases">
        <title>Finished genome of Venturia effusa.</title>
        <authorList>
            <person name="Young C.A."/>
            <person name="Cox M.P."/>
            <person name="Ganley A.R.D."/>
            <person name="David W.J."/>
        </authorList>
    </citation>
    <scope>NUCLEOTIDE SEQUENCE [LARGE SCALE GENOMIC DNA]</scope>
    <source>
        <strain evidence="2">albino</strain>
    </source>
</reference>
<name>A0A517KW11_9PEZI</name>
<keyword evidence="2" id="KW-1185">Reference proteome</keyword>
<evidence type="ECO:0000313" key="2">
    <source>
        <dbReference type="Proteomes" id="UP000316270"/>
    </source>
</evidence>
<dbReference type="OrthoDB" id="9977870at2759"/>
<accession>A0A517KW11</accession>
<protein>
    <submittedName>
        <fullName evidence="1">Uncharacterized protein</fullName>
    </submittedName>
</protein>
<dbReference type="SUPFAM" id="SSF57850">
    <property type="entry name" value="RING/U-box"/>
    <property type="match status" value="1"/>
</dbReference>
<dbReference type="STRING" id="50376.A0A517KW11"/>
<dbReference type="EMBL" id="CP042185">
    <property type="protein sequence ID" value="QDS67547.1"/>
    <property type="molecule type" value="Genomic_DNA"/>
</dbReference>
<dbReference type="Gene3D" id="1.20.120.1750">
    <property type="match status" value="1"/>
</dbReference>
<evidence type="ECO:0000313" key="1">
    <source>
        <dbReference type="EMBL" id="QDS67547.1"/>
    </source>
</evidence>
<dbReference type="AlphaFoldDB" id="A0A517KW11"/>
<dbReference type="GO" id="GO:0016567">
    <property type="term" value="P:protein ubiquitination"/>
    <property type="evidence" value="ECO:0007669"/>
    <property type="project" value="InterPro"/>
</dbReference>
<dbReference type="Proteomes" id="UP000316270">
    <property type="component" value="Chromosome 1"/>
</dbReference>
<gene>
    <name evidence="1" type="ORF">FKW77_002625</name>
</gene>
<organism evidence="1 2">
    <name type="scientific">Venturia effusa</name>
    <dbReference type="NCBI Taxonomy" id="50376"/>
    <lineage>
        <taxon>Eukaryota</taxon>
        <taxon>Fungi</taxon>
        <taxon>Dikarya</taxon>
        <taxon>Ascomycota</taxon>
        <taxon>Pezizomycotina</taxon>
        <taxon>Dothideomycetes</taxon>
        <taxon>Pleosporomycetidae</taxon>
        <taxon>Venturiales</taxon>
        <taxon>Venturiaceae</taxon>
        <taxon>Venturia</taxon>
    </lineage>
</organism>
<proteinExistence type="predicted"/>
<dbReference type="InterPro" id="IPR031127">
    <property type="entry name" value="E3_UB_ligase_RBR"/>
</dbReference>
<dbReference type="CDD" id="cd20336">
    <property type="entry name" value="Rcat_RBR"/>
    <property type="match status" value="1"/>
</dbReference>